<dbReference type="EMBL" id="CAFABE010000037">
    <property type="protein sequence ID" value="CAB4828248.1"/>
    <property type="molecule type" value="Genomic_DNA"/>
</dbReference>
<dbReference type="AlphaFoldDB" id="A0A6J7EIH7"/>
<sequence length="323" mass="35663">MISGDRCGGMDHGIDHHGTQQTFSRRDLLDQLEIHIRNLKQSDAWVAYLRAQSRFHHYSPRNVMLIAMQRPDATNVAGFTTWKELGRSVIRGERGINILAPVLTRTSPDDNEALTGFRWVSVFDIAQTHGRPLPSPVVLLHGESPGAIEAELEHVVASFGFSLHYERLPFGVNGECRWQSRLIVIEPQNPGLQRVKTIVHELAHALLHEHQVLRDVAEIEAEAVAFLVLAALGFDSSPYSAGYLATWLGDDQEISEAISRSCLEIQHASDAILGALRRFSSHPLDEESCTQTSELAHSSTLTGSNMGRKGILASPISGRTQST</sequence>
<evidence type="ECO:0000256" key="1">
    <source>
        <dbReference type="SAM" id="MobiDB-lite"/>
    </source>
</evidence>
<dbReference type="InterPro" id="IPR010359">
    <property type="entry name" value="IrrE_HExxH"/>
</dbReference>
<feature type="region of interest" description="Disordered" evidence="1">
    <location>
        <begin position="1"/>
        <end position="20"/>
    </location>
</feature>
<dbReference type="Pfam" id="PF08401">
    <property type="entry name" value="ArdcN"/>
    <property type="match status" value="1"/>
</dbReference>
<feature type="region of interest" description="Disordered" evidence="1">
    <location>
        <begin position="289"/>
        <end position="323"/>
    </location>
</feature>
<evidence type="ECO:0000313" key="5">
    <source>
        <dbReference type="EMBL" id="CAB4879413.1"/>
    </source>
</evidence>
<evidence type="ECO:0000313" key="4">
    <source>
        <dbReference type="EMBL" id="CAB4828248.1"/>
    </source>
</evidence>
<dbReference type="InterPro" id="IPR013610">
    <property type="entry name" value="ArdC_N"/>
</dbReference>
<accession>A0A6J7EIH7</accession>
<feature type="compositionally biased region" description="Basic and acidic residues" evidence="1">
    <location>
        <begin position="8"/>
        <end position="20"/>
    </location>
</feature>
<evidence type="ECO:0000259" key="3">
    <source>
        <dbReference type="Pfam" id="PF08401"/>
    </source>
</evidence>
<feature type="domain" description="IrrE N-terminal-like" evidence="2">
    <location>
        <begin position="178"/>
        <end position="230"/>
    </location>
</feature>
<dbReference type="EMBL" id="CAFBLT010000001">
    <property type="protein sequence ID" value="CAB4879413.1"/>
    <property type="molecule type" value="Genomic_DNA"/>
</dbReference>
<proteinExistence type="predicted"/>
<name>A0A6J7EIH7_9ZZZZ</name>
<feature type="domain" description="N-terminal" evidence="3">
    <location>
        <begin position="48"/>
        <end position="102"/>
    </location>
</feature>
<dbReference type="Gene3D" id="1.10.10.2910">
    <property type="match status" value="1"/>
</dbReference>
<dbReference type="Pfam" id="PF06114">
    <property type="entry name" value="Peptidase_M78"/>
    <property type="match status" value="1"/>
</dbReference>
<evidence type="ECO:0000259" key="2">
    <source>
        <dbReference type="Pfam" id="PF06114"/>
    </source>
</evidence>
<dbReference type="EMBL" id="CAFBPM010000007">
    <property type="protein sequence ID" value="CAB5020999.1"/>
    <property type="molecule type" value="Genomic_DNA"/>
</dbReference>
<feature type="compositionally biased region" description="Polar residues" evidence="1">
    <location>
        <begin position="289"/>
        <end position="305"/>
    </location>
</feature>
<evidence type="ECO:0000313" key="6">
    <source>
        <dbReference type="EMBL" id="CAB5020999.1"/>
    </source>
</evidence>
<protein>
    <submittedName>
        <fullName evidence="5">Unannotated protein</fullName>
    </submittedName>
</protein>
<reference evidence="5" key="1">
    <citation type="submission" date="2020-05" db="EMBL/GenBank/DDBJ databases">
        <authorList>
            <person name="Chiriac C."/>
            <person name="Salcher M."/>
            <person name="Ghai R."/>
            <person name="Kavagutti S V."/>
        </authorList>
    </citation>
    <scope>NUCLEOTIDE SEQUENCE</scope>
</reference>
<gene>
    <name evidence="4" type="ORF">UFOPK3164_00916</name>
    <name evidence="5" type="ORF">UFOPK3427_01384</name>
    <name evidence="6" type="ORF">UFOPK4112_00917</name>
</gene>
<organism evidence="5">
    <name type="scientific">freshwater metagenome</name>
    <dbReference type="NCBI Taxonomy" id="449393"/>
    <lineage>
        <taxon>unclassified sequences</taxon>
        <taxon>metagenomes</taxon>
        <taxon>ecological metagenomes</taxon>
    </lineage>
</organism>
<dbReference type="GO" id="GO:0003697">
    <property type="term" value="F:single-stranded DNA binding"/>
    <property type="evidence" value="ECO:0007669"/>
    <property type="project" value="InterPro"/>
</dbReference>